<dbReference type="KEGG" id="ssck:SPSK_02787"/>
<dbReference type="AlphaFoldDB" id="A0A0F2ME95"/>
<feature type="region of interest" description="Disordered" evidence="1">
    <location>
        <begin position="57"/>
        <end position="118"/>
    </location>
</feature>
<comment type="caution">
    <text evidence="2">The sequence shown here is derived from an EMBL/GenBank/DDBJ whole genome shotgun (WGS) entry which is preliminary data.</text>
</comment>
<accession>A0A0F2ME95</accession>
<organism evidence="2 3">
    <name type="scientific">Sporothrix schenckii 1099-18</name>
    <dbReference type="NCBI Taxonomy" id="1397361"/>
    <lineage>
        <taxon>Eukaryota</taxon>
        <taxon>Fungi</taxon>
        <taxon>Dikarya</taxon>
        <taxon>Ascomycota</taxon>
        <taxon>Pezizomycotina</taxon>
        <taxon>Sordariomycetes</taxon>
        <taxon>Sordariomycetidae</taxon>
        <taxon>Ophiostomatales</taxon>
        <taxon>Ophiostomataceae</taxon>
        <taxon>Sporothrix</taxon>
    </lineage>
</organism>
<sequence length="175" mass="20012">MTMMSRFAQPQMNGIHVDIQNGPARYAAPMLGRSVSRVLGLPPFAFRVQQRSCLLRQPRDSNLHQPDKTAGKQGLDTRDYRVPPVLGPPRVDELHRQRNHGGARVENGVQNHRPEQREPPNVVQIVEAAVRRRCLRRPVEARELGRLVTGRRLAEAGIGRAIVRGRGHRRRWRRQ</sequence>
<evidence type="ECO:0000313" key="3">
    <source>
        <dbReference type="Proteomes" id="UP000033710"/>
    </source>
</evidence>
<name>A0A0F2ME95_SPOSC</name>
<evidence type="ECO:0000256" key="1">
    <source>
        <dbReference type="SAM" id="MobiDB-lite"/>
    </source>
</evidence>
<dbReference type="EMBL" id="AXCR01000006">
    <property type="protein sequence ID" value="KJR86466.1"/>
    <property type="molecule type" value="Genomic_DNA"/>
</dbReference>
<gene>
    <name evidence="2" type="ORF">SPSK_02787</name>
</gene>
<protein>
    <submittedName>
        <fullName evidence="2">Uncharacterized protein</fullName>
    </submittedName>
</protein>
<reference evidence="2 3" key="2">
    <citation type="journal article" date="2015" name="Eukaryot. Cell">
        <title>Asexual propagation of a virulent clone complex in a human and feline outbreak of sporotrichosis.</title>
        <authorList>
            <person name="Teixeira Mde M."/>
            <person name="Rodrigues A.M."/>
            <person name="Tsui C.K."/>
            <person name="de Almeida L.G."/>
            <person name="Van Diepeningen A.D."/>
            <person name="van den Ende B.G."/>
            <person name="Fernandes G.F."/>
            <person name="Kano R."/>
            <person name="Hamelin R.C."/>
            <person name="Lopes-Bezerra L.M."/>
            <person name="Vasconcelos A.T."/>
            <person name="de Hoog S."/>
            <person name="de Camargo Z.P."/>
            <person name="Felipe M.S."/>
        </authorList>
    </citation>
    <scope>NUCLEOTIDE SEQUENCE [LARGE SCALE GENOMIC DNA]</scope>
    <source>
        <strain evidence="2 3">1099-18</strain>
    </source>
</reference>
<reference evidence="2 3" key="1">
    <citation type="journal article" date="2014" name="BMC Genomics">
        <title>Comparative genomics of the major fungal agents of human and animal Sporotrichosis: Sporothrix schenckii and Sporothrix brasiliensis.</title>
        <authorList>
            <person name="Teixeira M.M."/>
            <person name="de Almeida L.G."/>
            <person name="Kubitschek-Barreira P."/>
            <person name="Alves F.L."/>
            <person name="Kioshima E.S."/>
            <person name="Abadio A.K."/>
            <person name="Fernandes L."/>
            <person name="Derengowski L.S."/>
            <person name="Ferreira K.S."/>
            <person name="Souza R.C."/>
            <person name="Ruiz J.C."/>
            <person name="de Andrade N.C."/>
            <person name="Paes H.C."/>
            <person name="Nicola A.M."/>
            <person name="Albuquerque P."/>
            <person name="Gerber A.L."/>
            <person name="Martins V.P."/>
            <person name="Peconick L.D."/>
            <person name="Neto A.V."/>
            <person name="Chaucanez C.B."/>
            <person name="Silva P.A."/>
            <person name="Cunha O.L."/>
            <person name="de Oliveira F.F."/>
            <person name="dos Santos T.C."/>
            <person name="Barros A.L."/>
            <person name="Soares M.A."/>
            <person name="de Oliveira L.M."/>
            <person name="Marini M.M."/>
            <person name="Villalobos-Duno H."/>
            <person name="Cunha M.M."/>
            <person name="de Hoog S."/>
            <person name="da Silveira J.F."/>
            <person name="Henrissat B."/>
            <person name="Nino-Vega G.A."/>
            <person name="Cisalpino P.S."/>
            <person name="Mora-Montes H.M."/>
            <person name="Almeida S.R."/>
            <person name="Stajich J.E."/>
            <person name="Lopes-Bezerra L.M."/>
            <person name="Vasconcelos A.T."/>
            <person name="Felipe M.S."/>
        </authorList>
    </citation>
    <scope>NUCLEOTIDE SEQUENCE [LARGE SCALE GENOMIC DNA]</scope>
    <source>
        <strain evidence="2 3">1099-18</strain>
    </source>
</reference>
<proteinExistence type="predicted"/>
<evidence type="ECO:0000313" key="2">
    <source>
        <dbReference type="EMBL" id="KJR86466.1"/>
    </source>
</evidence>
<dbReference type="VEuPathDB" id="FungiDB:SPSK_02787"/>
<dbReference type="RefSeq" id="XP_016589142.1">
    <property type="nucleotide sequence ID" value="XM_016729652.1"/>
</dbReference>
<feature type="compositionally biased region" description="Basic and acidic residues" evidence="1">
    <location>
        <begin position="57"/>
        <end position="81"/>
    </location>
</feature>
<dbReference type="GeneID" id="27664929"/>
<dbReference type="Proteomes" id="UP000033710">
    <property type="component" value="Unassembled WGS sequence"/>
</dbReference>